<keyword evidence="3" id="KW-1185">Reference proteome</keyword>
<evidence type="ECO:0000313" key="2">
    <source>
        <dbReference type="EMBL" id="CEI38722.1"/>
    </source>
</evidence>
<organism evidence="2 3">
    <name type="scientific">Fusarium venenatum</name>
    <dbReference type="NCBI Taxonomy" id="56646"/>
    <lineage>
        <taxon>Eukaryota</taxon>
        <taxon>Fungi</taxon>
        <taxon>Dikarya</taxon>
        <taxon>Ascomycota</taxon>
        <taxon>Pezizomycotina</taxon>
        <taxon>Sordariomycetes</taxon>
        <taxon>Hypocreomycetidae</taxon>
        <taxon>Hypocreales</taxon>
        <taxon>Nectriaceae</taxon>
        <taxon>Fusarium</taxon>
    </lineage>
</organism>
<protein>
    <submittedName>
        <fullName evidence="2">Uncharacterized protein</fullName>
    </submittedName>
</protein>
<feature type="region of interest" description="Disordered" evidence="1">
    <location>
        <begin position="1"/>
        <end position="34"/>
    </location>
</feature>
<dbReference type="Proteomes" id="UP000245910">
    <property type="component" value="Chromosome IIII"/>
</dbReference>
<evidence type="ECO:0000313" key="3">
    <source>
        <dbReference type="Proteomes" id="UP000245910"/>
    </source>
</evidence>
<evidence type="ECO:0000256" key="1">
    <source>
        <dbReference type="SAM" id="MobiDB-lite"/>
    </source>
</evidence>
<reference evidence="3" key="1">
    <citation type="submission" date="2014-10" db="EMBL/GenBank/DDBJ databases">
        <authorList>
            <person name="King R."/>
        </authorList>
    </citation>
    <scope>NUCLEOTIDE SEQUENCE [LARGE SCALE GENOMIC DNA]</scope>
    <source>
        <strain evidence="3">A3/5</strain>
    </source>
</reference>
<feature type="compositionally biased region" description="Polar residues" evidence="1">
    <location>
        <begin position="1"/>
        <end position="15"/>
    </location>
</feature>
<proteinExistence type="predicted"/>
<accession>A0A2L2TB30</accession>
<dbReference type="AlphaFoldDB" id="A0A2L2TB30"/>
<dbReference type="EMBL" id="LN649232">
    <property type="protein sequence ID" value="CEI38722.1"/>
    <property type="molecule type" value="Genomic_DNA"/>
</dbReference>
<sequence>MAATNNPAAGINLSQEKPKPKPPTWPTDPENHTVPLLSNHVSCALPRGVPL</sequence>
<name>A0A2L2TB30_9HYPO</name>